<dbReference type="EMBL" id="JAWRVI010000087">
    <property type="protein sequence ID" value="KAK4078063.1"/>
    <property type="molecule type" value="Genomic_DNA"/>
</dbReference>
<sequence length="319" mass="35279">MSLVSTQARYREPGQKFRISQHLSCTGDAWIAPVARDKAERWCGTAPHSHLSTTPDCPPTAPRGHATETVAATDAEYRVEVRCVLALLGNIPPAHRHHPSHLQEGAYAPRRRENPGRRRIKRTVKGTGRNKVQQHLAKRGHLNRRRRSEKGPRKGQSAPQQAGTTRKGMPFHNCQQAIYPKSVLGNRGTVSKEIRLQLRLAVRAGAAQLRPKQTHQSWTGRSTTGRVAQEQADAYNAELAIFPAFFESFDHPAKQFTSGIEHSFANQFATSFLDFWRQSLSILPLVTAPTYSTVAAGCSPLQAPGATPLQQTADLRLQG</sequence>
<feature type="region of interest" description="Disordered" evidence="1">
    <location>
        <begin position="91"/>
        <end position="169"/>
    </location>
</feature>
<comment type="caution">
    <text evidence="2">The sequence shown here is derived from an EMBL/GenBank/DDBJ whole genome shotgun (WGS) entry which is preliminary data.</text>
</comment>
<name>A0ABR0BHT4_PURLI</name>
<dbReference type="Proteomes" id="UP001287286">
    <property type="component" value="Unassembled WGS sequence"/>
</dbReference>
<evidence type="ECO:0000256" key="1">
    <source>
        <dbReference type="SAM" id="MobiDB-lite"/>
    </source>
</evidence>
<gene>
    <name evidence="2" type="ORF">Purlil1_12084</name>
</gene>
<protein>
    <submittedName>
        <fullName evidence="2">Uncharacterized protein</fullName>
    </submittedName>
</protein>
<reference evidence="2 3" key="1">
    <citation type="journal article" date="2024" name="Microbiol. Resour. Announc.">
        <title>Genome annotations for the ascomycete fungi Trichoderma harzianum, Trichoderma aggressivum, and Purpureocillium lilacinum.</title>
        <authorList>
            <person name="Beijen E.P.W."/>
            <person name="Ohm R.A."/>
        </authorList>
    </citation>
    <scope>NUCLEOTIDE SEQUENCE [LARGE SCALE GENOMIC DNA]</scope>
    <source>
        <strain evidence="2 3">CBS 150709</strain>
    </source>
</reference>
<evidence type="ECO:0000313" key="3">
    <source>
        <dbReference type="Proteomes" id="UP001287286"/>
    </source>
</evidence>
<feature type="region of interest" description="Disordered" evidence="1">
    <location>
        <begin position="45"/>
        <end position="65"/>
    </location>
</feature>
<proteinExistence type="predicted"/>
<accession>A0ABR0BHT4</accession>
<organism evidence="2 3">
    <name type="scientific">Purpureocillium lilacinum</name>
    <name type="common">Paecilomyces lilacinus</name>
    <dbReference type="NCBI Taxonomy" id="33203"/>
    <lineage>
        <taxon>Eukaryota</taxon>
        <taxon>Fungi</taxon>
        <taxon>Dikarya</taxon>
        <taxon>Ascomycota</taxon>
        <taxon>Pezizomycotina</taxon>
        <taxon>Sordariomycetes</taxon>
        <taxon>Hypocreomycetidae</taxon>
        <taxon>Hypocreales</taxon>
        <taxon>Ophiocordycipitaceae</taxon>
        <taxon>Purpureocillium</taxon>
    </lineage>
</organism>
<evidence type="ECO:0000313" key="2">
    <source>
        <dbReference type="EMBL" id="KAK4078063.1"/>
    </source>
</evidence>
<feature type="compositionally biased region" description="Basic residues" evidence="1">
    <location>
        <begin position="136"/>
        <end position="148"/>
    </location>
</feature>
<keyword evidence="3" id="KW-1185">Reference proteome</keyword>